<keyword evidence="9" id="KW-1185">Reference proteome</keyword>
<dbReference type="PROSITE" id="PS01302">
    <property type="entry name" value="UPF0758"/>
    <property type="match status" value="1"/>
</dbReference>
<name>A0A953LA62_9BACT</name>
<comment type="similarity">
    <text evidence="6">Belongs to the UPF0758 family.</text>
</comment>
<dbReference type="NCBIfam" id="TIGR00608">
    <property type="entry name" value="radc"/>
    <property type="match status" value="1"/>
</dbReference>
<evidence type="ECO:0000259" key="7">
    <source>
        <dbReference type="PROSITE" id="PS50249"/>
    </source>
</evidence>
<dbReference type="InterPro" id="IPR037518">
    <property type="entry name" value="MPN"/>
</dbReference>
<dbReference type="Pfam" id="PF04002">
    <property type="entry name" value="RadC"/>
    <property type="match status" value="1"/>
</dbReference>
<dbReference type="InterPro" id="IPR020891">
    <property type="entry name" value="UPF0758_CS"/>
</dbReference>
<dbReference type="AlphaFoldDB" id="A0A953LA62"/>
<dbReference type="CDD" id="cd08071">
    <property type="entry name" value="MPN_DUF2466"/>
    <property type="match status" value="1"/>
</dbReference>
<evidence type="ECO:0000256" key="4">
    <source>
        <dbReference type="ARBA" id="ARBA00022833"/>
    </source>
</evidence>
<keyword evidence="4" id="KW-0862">Zinc</keyword>
<keyword evidence="2" id="KW-0479">Metal-binding</keyword>
<organism evidence="8 9">
    <name type="scientific">Membranihabitans marinus</name>
    <dbReference type="NCBI Taxonomy" id="1227546"/>
    <lineage>
        <taxon>Bacteria</taxon>
        <taxon>Pseudomonadati</taxon>
        <taxon>Bacteroidota</taxon>
        <taxon>Saprospiria</taxon>
        <taxon>Saprospirales</taxon>
        <taxon>Saprospiraceae</taxon>
        <taxon>Membranihabitans</taxon>
    </lineage>
</organism>
<evidence type="ECO:0000256" key="6">
    <source>
        <dbReference type="RuleBase" id="RU003797"/>
    </source>
</evidence>
<dbReference type="NCBIfam" id="NF000642">
    <property type="entry name" value="PRK00024.1"/>
    <property type="match status" value="1"/>
</dbReference>
<dbReference type="RefSeq" id="WP_222579901.1">
    <property type="nucleotide sequence ID" value="NZ_JAHVHU010000008.1"/>
</dbReference>
<keyword evidence="5" id="KW-0482">Metalloprotease</keyword>
<dbReference type="InterPro" id="IPR025657">
    <property type="entry name" value="RadC_JAB"/>
</dbReference>
<sequence length="233" mass="26259">MSIKKPYSSNIKSWKVSDRPREKLMAKSSADLTDSELLAILIGHGNREENAVQLCQRILKSVNHDLVMLSRLTMNDLMKFKGIGEAKAVSIAAALELGRRRQKSELGDHYRIRDSKDVYLYLKSHLEDLNHEEFWVLLLDRSNKVIGQEQISRGGVAGTLVDAKLVFKPALERFASHVILSHNHPSGNLSPSQQDINLTKKLKQAGEHLDVKVLDHIIITAHGFYSFSDEGRL</sequence>
<evidence type="ECO:0000256" key="3">
    <source>
        <dbReference type="ARBA" id="ARBA00022801"/>
    </source>
</evidence>
<evidence type="ECO:0000256" key="5">
    <source>
        <dbReference type="ARBA" id="ARBA00023049"/>
    </source>
</evidence>
<feature type="domain" description="MPN" evidence="7">
    <location>
        <begin position="111"/>
        <end position="233"/>
    </location>
</feature>
<proteinExistence type="inferred from homology"/>
<dbReference type="Gene3D" id="3.40.140.10">
    <property type="entry name" value="Cytidine Deaminase, domain 2"/>
    <property type="match status" value="1"/>
</dbReference>
<dbReference type="InterPro" id="IPR046778">
    <property type="entry name" value="UPF0758_N"/>
</dbReference>
<dbReference type="EMBL" id="JAHVHU010000008">
    <property type="protein sequence ID" value="MBY5958363.1"/>
    <property type="molecule type" value="Genomic_DNA"/>
</dbReference>
<dbReference type="PANTHER" id="PTHR30471:SF3">
    <property type="entry name" value="UPF0758 PROTEIN YEES-RELATED"/>
    <property type="match status" value="1"/>
</dbReference>
<dbReference type="Proteomes" id="UP000753961">
    <property type="component" value="Unassembled WGS sequence"/>
</dbReference>
<dbReference type="Pfam" id="PF20582">
    <property type="entry name" value="UPF0758_N"/>
    <property type="match status" value="1"/>
</dbReference>
<dbReference type="PROSITE" id="PS50249">
    <property type="entry name" value="MPN"/>
    <property type="match status" value="1"/>
</dbReference>
<dbReference type="InterPro" id="IPR001405">
    <property type="entry name" value="UPF0758"/>
</dbReference>
<dbReference type="GO" id="GO:0046872">
    <property type="term" value="F:metal ion binding"/>
    <property type="evidence" value="ECO:0007669"/>
    <property type="project" value="UniProtKB-KW"/>
</dbReference>
<keyword evidence="3" id="KW-0378">Hydrolase</keyword>
<accession>A0A953LA62</accession>
<gene>
    <name evidence="8" type="primary">radC</name>
    <name evidence="8" type="ORF">KUV50_09490</name>
</gene>
<keyword evidence="1" id="KW-0645">Protease</keyword>
<dbReference type="GO" id="GO:0006508">
    <property type="term" value="P:proteolysis"/>
    <property type="evidence" value="ECO:0007669"/>
    <property type="project" value="UniProtKB-KW"/>
</dbReference>
<evidence type="ECO:0000313" key="9">
    <source>
        <dbReference type="Proteomes" id="UP000753961"/>
    </source>
</evidence>
<reference evidence="8" key="1">
    <citation type="submission" date="2021-06" db="EMBL/GenBank/DDBJ databases">
        <title>44 bacteria genomes isolated from Dapeng, Shenzhen.</title>
        <authorList>
            <person name="Zheng W."/>
            <person name="Yu S."/>
            <person name="Huang Y."/>
        </authorList>
    </citation>
    <scope>NUCLEOTIDE SEQUENCE</scope>
    <source>
        <strain evidence="8">DP5N28-2</strain>
    </source>
</reference>
<comment type="caution">
    <text evidence="8">The sequence shown here is derived from an EMBL/GenBank/DDBJ whole genome shotgun (WGS) entry which is preliminary data.</text>
</comment>
<evidence type="ECO:0000256" key="1">
    <source>
        <dbReference type="ARBA" id="ARBA00022670"/>
    </source>
</evidence>
<evidence type="ECO:0000256" key="2">
    <source>
        <dbReference type="ARBA" id="ARBA00022723"/>
    </source>
</evidence>
<protein>
    <submittedName>
        <fullName evidence="8">DNA repair protein RadC</fullName>
    </submittedName>
</protein>
<evidence type="ECO:0000313" key="8">
    <source>
        <dbReference type="EMBL" id="MBY5958363.1"/>
    </source>
</evidence>
<dbReference type="PANTHER" id="PTHR30471">
    <property type="entry name" value="DNA REPAIR PROTEIN RADC"/>
    <property type="match status" value="1"/>
</dbReference>
<dbReference type="GO" id="GO:0008237">
    <property type="term" value="F:metallopeptidase activity"/>
    <property type="evidence" value="ECO:0007669"/>
    <property type="project" value="UniProtKB-KW"/>
</dbReference>